<feature type="transmembrane region" description="Helical" evidence="1">
    <location>
        <begin position="53"/>
        <end position="77"/>
    </location>
</feature>
<evidence type="ECO:0000313" key="3">
    <source>
        <dbReference type="Proteomes" id="UP000273307"/>
    </source>
</evidence>
<dbReference type="OrthoDB" id="4744302at2"/>
<reference evidence="2 3" key="1">
    <citation type="submission" date="2018-09" db="EMBL/GenBank/DDBJ databases">
        <authorList>
            <person name="Tagini F."/>
        </authorList>
    </citation>
    <scope>NUCLEOTIDE SEQUENCE [LARGE SCALE GENOMIC DNA]</scope>
    <source>
        <strain evidence="2 3">MK136</strain>
    </source>
</reference>
<protein>
    <recommendedName>
        <fullName evidence="4">DUF4190 domain-containing protein</fullName>
    </recommendedName>
</protein>
<gene>
    <name evidence="2" type="ORF">LAUMK136_03996</name>
</gene>
<keyword evidence="1" id="KW-1133">Transmembrane helix</keyword>
<feature type="transmembrane region" description="Helical" evidence="1">
    <location>
        <begin position="24"/>
        <end position="41"/>
    </location>
</feature>
<dbReference type="EMBL" id="UPHP01000110">
    <property type="protein sequence ID" value="VBA41359.1"/>
    <property type="molecule type" value="Genomic_DNA"/>
</dbReference>
<keyword evidence="1" id="KW-0812">Transmembrane</keyword>
<dbReference type="AlphaFoldDB" id="A0A498Q8Q8"/>
<evidence type="ECO:0000256" key="1">
    <source>
        <dbReference type="SAM" id="Phobius"/>
    </source>
</evidence>
<evidence type="ECO:0008006" key="4">
    <source>
        <dbReference type="Google" id="ProtNLM"/>
    </source>
</evidence>
<keyword evidence="3" id="KW-1185">Reference proteome</keyword>
<proteinExistence type="predicted"/>
<sequence length="200" mass="20961">MTALVCGVFGSCLGLVPALGIAALPFAVIGLAFGVIAMICASKGVRAGKAMAIAGTLLCVLALILASFWFVVIASSFQDRGESRKAITGQSTEDILRNDLDVQFGQFVTDDNPDRSGKMVVTLRNKSNKSASFSVDVEALDASGNRIAGDTAFVNVLAPGQATHKDMFGFVASDKHDAMKKATFRVVEASKYAPMPPPAE</sequence>
<evidence type="ECO:0000313" key="2">
    <source>
        <dbReference type="EMBL" id="VBA41359.1"/>
    </source>
</evidence>
<dbReference type="Proteomes" id="UP000273307">
    <property type="component" value="Unassembled WGS sequence"/>
</dbReference>
<name>A0A498Q8Q8_9MYCO</name>
<accession>A0A498Q8Q8</accession>
<dbReference type="RefSeq" id="WP_136623210.1">
    <property type="nucleotide sequence ID" value="NZ_UPHP01000110.1"/>
</dbReference>
<organism evidence="2 3">
    <name type="scientific">Mycobacterium attenuatum</name>
    <dbReference type="NCBI Taxonomy" id="2341086"/>
    <lineage>
        <taxon>Bacteria</taxon>
        <taxon>Bacillati</taxon>
        <taxon>Actinomycetota</taxon>
        <taxon>Actinomycetes</taxon>
        <taxon>Mycobacteriales</taxon>
        <taxon>Mycobacteriaceae</taxon>
        <taxon>Mycobacterium</taxon>
    </lineage>
</organism>
<keyword evidence="1" id="KW-0472">Membrane</keyword>